<dbReference type="PROSITE" id="PS50885">
    <property type="entry name" value="HAMP"/>
    <property type="match status" value="1"/>
</dbReference>
<comment type="caution">
    <text evidence="15">The sequence shown here is derived from an EMBL/GenBank/DDBJ whole genome shotgun (WGS) entry which is preliminary data.</text>
</comment>
<dbReference type="GO" id="GO:0005886">
    <property type="term" value="C:plasma membrane"/>
    <property type="evidence" value="ECO:0007669"/>
    <property type="project" value="UniProtKB-SubCell"/>
</dbReference>
<feature type="domain" description="HAMP" evidence="14">
    <location>
        <begin position="79"/>
        <end position="130"/>
    </location>
</feature>
<keyword evidence="11 12" id="KW-0472">Membrane</keyword>
<evidence type="ECO:0000313" key="15">
    <source>
        <dbReference type="EMBL" id="GGI18555.1"/>
    </source>
</evidence>
<evidence type="ECO:0000256" key="10">
    <source>
        <dbReference type="ARBA" id="ARBA00023012"/>
    </source>
</evidence>
<dbReference type="SMART" id="SM00387">
    <property type="entry name" value="HATPase_c"/>
    <property type="match status" value="1"/>
</dbReference>
<dbReference type="GO" id="GO:0005524">
    <property type="term" value="F:ATP binding"/>
    <property type="evidence" value="ECO:0007669"/>
    <property type="project" value="UniProtKB-KW"/>
</dbReference>
<feature type="transmembrane region" description="Helical" evidence="12">
    <location>
        <begin position="12"/>
        <end position="29"/>
    </location>
</feature>
<evidence type="ECO:0000256" key="8">
    <source>
        <dbReference type="ARBA" id="ARBA00022777"/>
    </source>
</evidence>
<dbReference type="PANTHER" id="PTHR43711:SF1">
    <property type="entry name" value="HISTIDINE KINASE 1"/>
    <property type="match status" value="1"/>
</dbReference>
<evidence type="ECO:0000256" key="6">
    <source>
        <dbReference type="ARBA" id="ARBA00022679"/>
    </source>
</evidence>
<name>A0A8J3ATY7_9BACI</name>
<evidence type="ECO:0000256" key="4">
    <source>
        <dbReference type="ARBA" id="ARBA00022475"/>
    </source>
</evidence>
<dbReference type="FunFam" id="3.30.565.10:FF:000006">
    <property type="entry name" value="Sensor histidine kinase WalK"/>
    <property type="match status" value="1"/>
</dbReference>
<dbReference type="SUPFAM" id="SSF47384">
    <property type="entry name" value="Homodimeric domain of signal transducing histidine kinase"/>
    <property type="match status" value="1"/>
</dbReference>
<dbReference type="EMBL" id="BMHB01000010">
    <property type="protein sequence ID" value="GGI18555.1"/>
    <property type="molecule type" value="Genomic_DNA"/>
</dbReference>
<evidence type="ECO:0000256" key="11">
    <source>
        <dbReference type="ARBA" id="ARBA00023136"/>
    </source>
</evidence>
<keyword evidence="12" id="KW-0812">Transmembrane</keyword>
<evidence type="ECO:0000256" key="5">
    <source>
        <dbReference type="ARBA" id="ARBA00022553"/>
    </source>
</evidence>
<keyword evidence="4" id="KW-1003">Cell membrane</keyword>
<dbReference type="Proteomes" id="UP000626244">
    <property type="component" value="Unassembled WGS sequence"/>
</dbReference>
<feature type="domain" description="Histidine kinase" evidence="13">
    <location>
        <begin position="138"/>
        <end position="353"/>
    </location>
</feature>
<dbReference type="InterPro" id="IPR050736">
    <property type="entry name" value="Sensor_HK_Regulatory"/>
</dbReference>
<keyword evidence="10" id="KW-0902">Two-component regulatory system</keyword>
<keyword evidence="7" id="KW-0547">Nucleotide-binding</keyword>
<dbReference type="Gene3D" id="6.10.340.10">
    <property type="match status" value="1"/>
</dbReference>
<keyword evidence="8 15" id="KW-0418">Kinase</keyword>
<dbReference type="InterPro" id="IPR036890">
    <property type="entry name" value="HATPase_C_sf"/>
</dbReference>
<evidence type="ECO:0000259" key="13">
    <source>
        <dbReference type="PROSITE" id="PS50109"/>
    </source>
</evidence>
<evidence type="ECO:0000256" key="12">
    <source>
        <dbReference type="SAM" id="Phobius"/>
    </source>
</evidence>
<evidence type="ECO:0000256" key="3">
    <source>
        <dbReference type="ARBA" id="ARBA00012438"/>
    </source>
</evidence>
<feature type="transmembrane region" description="Helical" evidence="12">
    <location>
        <begin position="49"/>
        <end position="70"/>
    </location>
</feature>
<dbReference type="Pfam" id="PF02518">
    <property type="entry name" value="HATPase_c"/>
    <property type="match status" value="1"/>
</dbReference>
<evidence type="ECO:0000259" key="14">
    <source>
        <dbReference type="PROSITE" id="PS50885"/>
    </source>
</evidence>
<evidence type="ECO:0000256" key="7">
    <source>
        <dbReference type="ARBA" id="ARBA00022741"/>
    </source>
</evidence>
<dbReference type="Gene3D" id="3.30.565.10">
    <property type="entry name" value="Histidine kinase-like ATPase, C-terminal domain"/>
    <property type="match status" value="1"/>
</dbReference>
<keyword evidence="6" id="KW-0808">Transferase</keyword>
<protein>
    <recommendedName>
        <fullName evidence="3">histidine kinase</fullName>
        <ecNumber evidence="3">2.7.13.3</ecNumber>
    </recommendedName>
</protein>
<gene>
    <name evidence="15" type="ORF">GCM10007380_43490</name>
</gene>
<dbReference type="GO" id="GO:0000155">
    <property type="term" value="F:phosphorelay sensor kinase activity"/>
    <property type="evidence" value="ECO:0007669"/>
    <property type="project" value="InterPro"/>
</dbReference>
<proteinExistence type="predicted"/>
<sequence>MKMKILKDILHAILFFAGIIIISSLITYFSTNLIYDRYFDNLSALTVQIINTLLTFVVLGVFAAIVGKFFHHPKQKLMINEINHAIKSISRGEYNVTLNFEKFPDMNRGEIGKIVNSFNNMAVSLEQVEKMRQEFISNVSHEIQSPLTSIKGFAKVLQNENLPTEERMQYLSIIEYESNRLSKLSDNLLKLTSLETQDQPLDKAMFSLNSQLMYSILSCEPQILEKDINMVVNLNKVDIEGDEVLLNQVWQNLISNSIKFTPNGGEISVSVTEDNDKIIVQIKDSGIGISNEDQMHIFERFYKADKSRDRTTMGNGLGLSIVRKIVEMHNGVVYVESDVGIGSTFIVELPLKQR</sequence>
<dbReference type="InterPro" id="IPR003661">
    <property type="entry name" value="HisK_dim/P_dom"/>
</dbReference>
<dbReference type="InterPro" id="IPR005467">
    <property type="entry name" value="His_kinase_dom"/>
</dbReference>
<dbReference type="CDD" id="cd00082">
    <property type="entry name" value="HisKA"/>
    <property type="match status" value="1"/>
</dbReference>
<reference evidence="16" key="1">
    <citation type="journal article" date="2019" name="Int. J. Syst. Evol. Microbiol.">
        <title>The Global Catalogue of Microorganisms (GCM) 10K type strain sequencing project: providing services to taxonomists for standard genome sequencing and annotation.</title>
        <authorList>
            <consortium name="The Broad Institute Genomics Platform"/>
            <consortium name="The Broad Institute Genome Sequencing Center for Infectious Disease"/>
            <person name="Wu L."/>
            <person name="Ma J."/>
        </authorList>
    </citation>
    <scope>NUCLEOTIDE SEQUENCE [LARGE SCALE GENOMIC DNA]</scope>
    <source>
        <strain evidence="16">CGMCC 1.14993</strain>
    </source>
</reference>
<dbReference type="PRINTS" id="PR00344">
    <property type="entry name" value="BCTRLSENSOR"/>
</dbReference>
<dbReference type="InterPro" id="IPR003594">
    <property type="entry name" value="HATPase_dom"/>
</dbReference>
<dbReference type="Pfam" id="PF00512">
    <property type="entry name" value="HisKA"/>
    <property type="match status" value="1"/>
</dbReference>
<dbReference type="PROSITE" id="PS50109">
    <property type="entry name" value="HIS_KIN"/>
    <property type="match status" value="1"/>
</dbReference>
<evidence type="ECO:0000256" key="9">
    <source>
        <dbReference type="ARBA" id="ARBA00022840"/>
    </source>
</evidence>
<dbReference type="EC" id="2.7.13.3" evidence="3"/>
<keyword evidence="16" id="KW-1185">Reference proteome</keyword>
<dbReference type="AlphaFoldDB" id="A0A8J3ATY7"/>
<dbReference type="OrthoDB" id="9813151at2"/>
<evidence type="ECO:0000256" key="2">
    <source>
        <dbReference type="ARBA" id="ARBA00004651"/>
    </source>
</evidence>
<dbReference type="InterPro" id="IPR003660">
    <property type="entry name" value="HAMP_dom"/>
</dbReference>
<dbReference type="InterPro" id="IPR036097">
    <property type="entry name" value="HisK_dim/P_sf"/>
</dbReference>
<dbReference type="SMART" id="SM00388">
    <property type="entry name" value="HisKA"/>
    <property type="match status" value="1"/>
</dbReference>
<dbReference type="RefSeq" id="WP_088004290.1">
    <property type="nucleotide sequence ID" value="NZ_BMHB01000010.1"/>
</dbReference>
<comment type="subcellular location">
    <subcellularLocation>
        <location evidence="2">Cell membrane</location>
        <topology evidence="2">Multi-pass membrane protein</topology>
    </subcellularLocation>
</comment>
<dbReference type="PANTHER" id="PTHR43711">
    <property type="entry name" value="TWO-COMPONENT HISTIDINE KINASE"/>
    <property type="match status" value="1"/>
</dbReference>
<comment type="catalytic activity">
    <reaction evidence="1">
        <text>ATP + protein L-histidine = ADP + protein N-phospho-L-histidine.</text>
        <dbReference type="EC" id="2.7.13.3"/>
    </reaction>
</comment>
<organism evidence="15 16">
    <name type="scientific">Gottfriedia solisilvae</name>
    <dbReference type="NCBI Taxonomy" id="1516104"/>
    <lineage>
        <taxon>Bacteria</taxon>
        <taxon>Bacillati</taxon>
        <taxon>Bacillota</taxon>
        <taxon>Bacilli</taxon>
        <taxon>Bacillales</taxon>
        <taxon>Bacillaceae</taxon>
        <taxon>Gottfriedia</taxon>
    </lineage>
</organism>
<evidence type="ECO:0000256" key="1">
    <source>
        <dbReference type="ARBA" id="ARBA00000085"/>
    </source>
</evidence>
<dbReference type="Gene3D" id="1.10.287.130">
    <property type="match status" value="1"/>
</dbReference>
<dbReference type="FunFam" id="1.10.287.130:FF:000001">
    <property type="entry name" value="Two-component sensor histidine kinase"/>
    <property type="match status" value="1"/>
</dbReference>
<accession>A0A8J3ATY7</accession>
<keyword evidence="5" id="KW-0597">Phosphoprotein</keyword>
<dbReference type="CDD" id="cd00075">
    <property type="entry name" value="HATPase"/>
    <property type="match status" value="1"/>
</dbReference>
<evidence type="ECO:0000313" key="16">
    <source>
        <dbReference type="Proteomes" id="UP000626244"/>
    </source>
</evidence>
<dbReference type="CDD" id="cd06225">
    <property type="entry name" value="HAMP"/>
    <property type="match status" value="1"/>
</dbReference>
<keyword evidence="9" id="KW-0067">ATP-binding</keyword>
<keyword evidence="12" id="KW-1133">Transmembrane helix</keyword>
<dbReference type="InterPro" id="IPR004358">
    <property type="entry name" value="Sig_transdc_His_kin-like_C"/>
</dbReference>
<dbReference type="SUPFAM" id="SSF55874">
    <property type="entry name" value="ATPase domain of HSP90 chaperone/DNA topoisomerase II/histidine kinase"/>
    <property type="match status" value="1"/>
</dbReference>